<keyword evidence="10" id="KW-0238">DNA-binding</keyword>
<dbReference type="GO" id="GO:0003677">
    <property type="term" value="F:DNA binding"/>
    <property type="evidence" value="ECO:0007669"/>
    <property type="project" value="UniProtKB-KW"/>
</dbReference>
<keyword evidence="7" id="KW-0255">Endonuclease</keyword>
<dbReference type="GO" id="GO:0046872">
    <property type="term" value="F:metal ion binding"/>
    <property type="evidence" value="ECO:0007669"/>
    <property type="project" value="UniProtKB-KW"/>
</dbReference>
<evidence type="ECO:0000256" key="3">
    <source>
        <dbReference type="ARBA" id="ARBA00022705"/>
    </source>
</evidence>
<keyword evidence="2" id="KW-0548">Nucleotidyltransferase</keyword>
<evidence type="ECO:0000256" key="10">
    <source>
        <dbReference type="ARBA" id="ARBA00023125"/>
    </source>
</evidence>
<gene>
    <name evidence="12" type="ORF">AYI68_g6548</name>
</gene>
<dbReference type="InterPro" id="IPR049912">
    <property type="entry name" value="CRESS_DNA_REP"/>
</dbReference>
<reference evidence="12 13" key="1">
    <citation type="journal article" date="2016" name="Mol. Biol. Evol.">
        <title>Genome-Wide Survey of Gut Fungi (Harpellales) Reveals the First Horizontally Transferred Ubiquitin Gene from a Mosquito Host.</title>
        <authorList>
            <person name="Wang Y."/>
            <person name="White M.M."/>
            <person name="Kvist S."/>
            <person name="Moncalvo J.M."/>
        </authorList>
    </citation>
    <scope>NUCLEOTIDE SEQUENCE [LARGE SCALE GENOMIC DNA]</scope>
    <source>
        <strain evidence="12 13">ALG-7-W6</strain>
    </source>
</reference>
<dbReference type="GO" id="GO:0016779">
    <property type="term" value="F:nucleotidyltransferase activity"/>
    <property type="evidence" value="ECO:0007669"/>
    <property type="project" value="UniProtKB-KW"/>
</dbReference>
<dbReference type="SUPFAM" id="SSF55464">
    <property type="entry name" value="Origin of replication-binding domain, RBD-like"/>
    <property type="match status" value="1"/>
</dbReference>
<evidence type="ECO:0000259" key="11">
    <source>
        <dbReference type="Pfam" id="PF00799"/>
    </source>
</evidence>
<keyword evidence="8" id="KW-0378">Hydrolase</keyword>
<evidence type="ECO:0000256" key="6">
    <source>
        <dbReference type="ARBA" id="ARBA00022741"/>
    </source>
</evidence>
<evidence type="ECO:0000256" key="1">
    <source>
        <dbReference type="ARBA" id="ARBA00022679"/>
    </source>
</evidence>
<keyword evidence="13" id="KW-1185">Reference proteome</keyword>
<dbReference type="GO" id="GO:0006260">
    <property type="term" value="P:DNA replication"/>
    <property type="evidence" value="ECO:0007669"/>
    <property type="project" value="UniProtKB-KW"/>
</dbReference>
<dbReference type="OrthoDB" id="5641484at2759"/>
<evidence type="ECO:0000256" key="5">
    <source>
        <dbReference type="ARBA" id="ARBA00022723"/>
    </source>
</evidence>
<evidence type="ECO:0000313" key="13">
    <source>
        <dbReference type="Proteomes" id="UP000187455"/>
    </source>
</evidence>
<keyword evidence="5" id="KW-0479">Metal-binding</keyword>
<evidence type="ECO:0000256" key="8">
    <source>
        <dbReference type="ARBA" id="ARBA00022801"/>
    </source>
</evidence>
<organism evidence="12 13">
    <name type="scientific">Smittium mucronatum</name>
    <dbReference type="NCBI Taxonomy" id="133383"/>
    <lineage>
        <taxon>Eukaryota</taxon>
        <taxon>Fungi</taxon>
        <taxon>Fungi incertae sedis</taxon>
        <taxon>Zoopagomycota</taxon>
        <taxon>Kickxellomycotina</taxon>
        <taxon>Harpellomycetes</taxon>
        <taxon>Harpellales</taxon>
        <taxon>Legeriomycetaceae</taxon>
        <taxon>Smittium</taxon>
    </lineage>
</organism>
<evidence type="ECO:0000256" key="2">
    <source>
        <dbReference type="ARBA" id="ARBA00022695"/>
    </source>
</evidence>
<evidence type="ECO:0000256" key="9">
    <source>
        <dbReference type="ARBA" id="ARBA00023124"/>
    </source>
</evidence>
<evidence type="ECO:0000256" key="4">
    <source>
        <dbReference type="ARBA" id="ARBA00022722"/>
    </source>
</evidence>
<evidence type="ECO:0000313" key="12">
    <source>
        <dbReference type="EMBL" id="OLY79389.1"/>
    </source>
</evidence>
<accession>A0A1R0GR68</accession>
<proteinExistence type="predicted"/>
<keyword evidence="4" id="KW-0540">Nuclease</keyword>
<comment type="caution">
    <text evidence="12">The sequence shown here is derived from an EMBL/GenBank/DDBJ whole genome shotgun (WGS) entry which is preliminary data.</text>
</comment>
<keyword evidence="3" id="KW-0235">DNA replication</keyword>
<dbReference type="Gene3D" id="3.40.1310.20">
    <property type="match status" value="1"/>
</dbReference>
<dbReference type="AlphaFoldDB" id="A0A1R0GR68"/>
<dbReference type="GO" id="GO:0000166">
    <property type="term" value="F:nucleotide binding"/>
    <property type="evidence" value="ECO:0007669"/>
    <property type="project" value="UniProtKB-KW"/>
</dbReference>
<dbReference type="GO" id="GO:0004519">
    <property type="term" value="F:endonuclease activity"/>
    <property type="evidence" value="ECO:0007669"/>
    <property type="project" value="UniProtKB-KW"/>
</dbReference>
<feature type="domain" description="CRESS-DNA virus Rep endonuclease" evidence="11">
    <location>
        <begin position="242"/>
        <end position="307"/>
    </location>
</feature>
<evidence type="ECO:0000256" key="7">
    <source>
        <dbReference type="ARBA" id="ARBA00022759"/>
    </source>
</evidence>
<dbReference type="Proteomes" id="UP000187455">
    <property type="component" value="Unassembled WGS sequence"/>
</dbReference>
<dbReference type="EMBL" id="LSSL01004518">
    <property type="protein sequence ID" value="OLY79389.1"/>
    <property type="molecule type" value="Genomic_DNA"/>
</dbReference>
<sequence>MVYVMKNICSSAVMFSIPDPSVSAALHAKIVDFFAPVPTSVSVFKPVFVSATLSEFAYDKFSVTNVTASYYQTAPKNLAPVPTVTSFETPICPSSYSLHCQPFSASIRPVINFPSNAPSTSPSPSPIHCPSSASYSFVFESPGSENLSSLPPSPSPAAIATQTRFVPYVIRPQRNSAPTPTLYAQLPVIDSDEAEHIYIQPRTRGNTVAPPVLPVPSLSTHGAVCLLTKQEVYDERLKKPFTISKYIIAMEVSGAGNPHIHVYLKTGSKLNIKNARYFDIRGYHGDYRSCLSLKKIACYVTKGGNFITNMLEAEYISDVANAVKQVIEAEGFEEAMEVIMNDYNLGRDWLRNPMAYEQGIRYIKRRGTKIYRNPNYKFVDLPILSSWDPLKYSLWLFGGAGLGKIEFAKTLFKNPLLVKHIEQLKGLHSDHDGIIFDDTKFDRQSWTRNDQLLLTDIENTNAFGVKYGSVTIPRNTGRIFISNNKIFLQYPEIIKRLFIVRMKDDLKIIEPGKYVEDTTGAKYA</sequence>
<keyword evidence="6" id="KW-0547">Nucleotide-binding</keyword>
<dbReference type="STRING" id="133383.A0A1R0GR68"/>
<dbReference type="GO" id="GO:0016787">
    <property type="term" value="F:hydrolase activity"/>
    <property type="evidence" value="ECO:0007669"/>
    <property type="project" value="UniProtKB-KW"/>
</dbReference>
<dbReference type="Pfam" id="PF00799">
    <property type="entry name" value="Gemini_AL1"/>
    <property type="match status" value="1"/>
</dbReference>
<name>A0A1R0GR68_9FUNG</name>
<protein>
    <submittedName>
        <fullName evidence="12">Replication-associated protein</fullName>
    </submittedName>
</protein>
<keyword evidence="1" id="KW-0808">Transferase</keyword>
<keyword evidence="9" id="KW-0190">Covalent protein-DNA linkage</keyword>